<dbReference type="AlphaFoldDB" id="A0AAQ0LKZ4"/>
<reference evidence="1 2" key="1">
    <citation type="submission" date="2018-08" db="EMBL/GenBank/DDBJ databases">
        <title>A genome reference for cultivated species of the human gut microbiota.</title>
        <authorList>
            <person name="Zou Y."/>
            <person name="Xue W."/>
            <person name="Luo G."/>
        </authorList>
    </citation>
    <scope>NUCLEOTIDE SEQUENCE [LARGE SCALE GENOMIC DNA]</scope>
    <source>
        <strain evidence="1 2">AF19-10AC</strain>
    </source>
</reference>
<evidence type="ECO:0000313" key="2">
    <source>
        <dbReference type="Proteomes" id="UP000284772"/>
    </source>
</evidence>
<organism evidence="1 2">
    <name type="scientific">Bacteroides intestinalis</name>
    <dbReference type="NCBI Taxonomy" id="329854"/>
    <lineage>
        <taxon>Bacteria</taxon>
        <taxon>Pseudomonadati</taxon>
        <taxon>Bacteroidota</taxon>
        <taxon>Bacteroidia</taxon>
        <taxon>Bacteroidales</taxon>
        <taxon>Bacteroidaceae</taxon>
        <taxon>Bacteroides</taxon>
    </lineage>
</organism>
<sequence>MFYIVQGGLQEILEEYEIFADSGGRIYYVVGLMAQHNCFPIWLFRRQNLPFRRFYFLLFFLPLTFASKYKLT</sequence>
<comment type="caution">
    <text evidence="1">The sequence shown here is derived from an EMBL/GenBank/DDBJ whole genome shotgun (WGS) entry which is preliminary data.</text>
</comment>
<evidence type="ECO:0000313" key="1">
    <source>
        <dbReference type="EMBL" id="RGT49143.1"/>
    </source>
</evidence>
<proteinExistence type="predicted"/>
<dbReference type="EMBL" id="QRWT01000021">
    <property type="protein sequence ID" value="RGT49143.1"/>
    <property type="molecule type" value="Genomic_DNA"/>
</dbReference>
<gene>
    <name evidence="1" type="ORF">DWX27_16565</name>
</gene>
<accession>A0AAQ0LKZ4</accession>
<protein>
    <submittedName>
        <fullName evidence="1">Uncharacterized protein</fullName>
    </submittedName>
</protein>
<dbReference type="Proteomes" id="UP000284772">
    <property type="component" value="Unassembled WGS sequence"/>
</dbReference>
<name>A0AAQ0LKZ4_9BACE</name>